<dbReference type="InterPro" id="IPR027396">
    <property type="entry name" value="DsrEFH-like"/>
</dbReference>
<reference evidence="1 2" key="1">
    <citation type="journal article" date="2004" name="Nat. Biotechnol.">
        <title>The genome sequence of the anaerobic, sulfate-reducing bacterium Desulfovibrio vulgaris Hildenborough.</title>
        <authorList>
            <person name="Heidelberg J.F."/>
            <person name="Seshadri R."/>
            <person name="Haveman S.A."/>
            <person name="Hemme C.L."/>
            <person name="Paulsen I.T."/>
            <person name="Kolonay J.F."/>
            <person name="Eisen J.A."/>
            <person name="Ward N."/>
            <person name="Methe B."/>
            <person name="Brinkac L.M."/>
            <person name="Daugherty S.C."/>
            <person name="Deboy R.T."/>
            <person name="Dodson R.J."/>
            <person name="Durkin A.S."/>
            <person name="Madupu R."/>
            <person name="Nelson W.C."/>
            <person name="Sullivan S.A."/>
            <person name="Fouts D."/>
            <person name="Haft D.H."/>
            <person name="Selengut J."/>
            <person name="Peterson J.D."/>
            <person name="Davidsen T.M."/>
            <person name="Zafar N."/>
            <person name="Zhou L."/>
            <person name="Radune D."/>
            <person name="Dimitrov G."/>
            <person name="Hance M."/>
            <person name="Tran K."/>
            <person name="Khouri H."/>
            <person name="Gill J."/>
            <person name="Utterback T.R."/>
            <person name="Feldblyum T.V."/>
            <person name="Wall J.D."/>
            <person name="Voordouw G."/>
            <person name="Fraser C.M."/>
        </authorList>
    </citation>
    <scope>NUCLEOTIDE SEQUENCE [LARGE SCALE GENOMIC DNA]</scope>
    <source>
        <strain evidence="2">ATCC 29579 / DSM 644 / NCIMB 8303 / VKM B-1760 / Hildenborough</strain>
    </source>
</reference>
<evidence type="ECO:0008006" key="3">
    <source>
        <dbReference type="Google" id="ProtNLM"/>
    </source>
</evidence>
<dbReference type="EMBL" id="AE017285">
    <property type="protein sequence ID" value="AAS96708.1"/>
    <property type="molecule type" value="Genomic_DNA"/>
</dbReference>
<accession>Q729W2</accession>
<protein>
    <recommendedName>
        <fullName evidence="3">Sulfur reduction protein DsrE</fullName>
    </recommendedName>
</protein>
<dbReference type="OrthoDB" id="9801500at2"/>
<dbReference type="PATRIC" id="fig|882.5.peg.2031"/>
<evidence type="ECO:0000313" key="1">
    <source>
        <dbReference type="EMBL" id="AAS96708.1"/>
    </source>
</evidence>
<gene>
    <name evidence="1" type="ordered locus">DVU_2235</name>
</gene>
<dbReference type="AlphaFoldDB" id="Q729W2"/>
<organism evidence="1 2">
    <name type="scientific">Nitratidesulfovibrio vulgaris (strain ATCC 29579 / DSM 644 / CCUG 34227 / NCIMB 8303 / VKM B-1760 / Hildenborough)</name>
    <name type="common">Desulfovibrio vulgaris</name>
    <dbReference type="NCBI Taxonomy" id="882"/>
    <lineage>
        <taxon>Bacteria</taxon>
        <taxon>Pseudomonadati</taxon>
        <taxon>Thermodesulfobacteriota</taxon>
        <taxon>Desulfovibrionia</taxon>
        <taxon>Desulfovibrionales</taxon>
        <taxon>Desulfovibrionaceae</taxon>
        <taxon>Nitratidesulfovibrio</taxon>
    </lineage>
</organism>
<dbReference type="PaxDb" id="882-DVU_2235"/>
<proteinExistence type="predicted"/>
<dbReference type="eggNOG" id="COG1553">
    <property type="taxonomic scope" value="Bacteria"/>
</dbReference>
<dbReference type="SUPFAM" id="SSF75169">
    <property type="entry name" value="DsrEFH-like"/>
    <property type="match status" value="1"/>
</dbReference>
<dbReference type="EnsemblBacteria" id="AAS96708">
    <property type="protein sequence ID" value="AAS96708"/>
    <property type="gene ID" value="DVU_2235"/>
</dbReference>
<dbReference type="HOGENOM" id="CLU_2769165_0_0_7"/>
<sequence length="69" mass="7218">MQILIILSSSDPEIKWNAVRFGNVLLGEGDDVTIFLNGPAVDLAAGDSATFPIAEQAKLFSLSEGVLAA</sequence>
<keyword evidence="2" id="KW-1185">Reference proteome</keyword>
<dbReference type="KEGG" id="dvu:DVU_2235"/>
<dbReference type="STRING" id="882.DVU_2235"/>
<name>Q729W2_NITV2</name>
<dbReference type="Proteomes" id="UP000002194">
    <property type="component" value="Chromosome"/>
</dbReference>
<evidence type="ECO:0000313" key="2">
    <source>
        <dbReference type="Proteomes" id="UP000002194"/>
    </source>
</evidence>